<dbReference type="EMBL" id="LR596615">
    <property type="protein sequence ID" value="VUE36239.1"/>
    <property type="molecule type" value="Genomic_DNA"/>
</dbReference>
<evidence type="ECO:0000313" key="1">
    <source>
        <dbReference type="EMBL" id="SOK58470.1"/>
    </source>
</evidence>
<dbReference type="KEGG" id="vg:40100611"/>
<gene>
    <name evidence="1" type="primary">g193</name>
</gene>
<proteinExistence type="predicted"/>
<dbReference type="Proteomes" id="UP000240931">
    <property type="component" value="Segment"/>
</dbReference>
<reference evidence="1" key="2">
    <citation type="submission" date="2017-10" db="EMBL/GenBank/DDBJ databases">
        <authorList>
            <person name="Banno H."/>
            <person name="Chua N.-H."/>
        </authorList>
    </citation>
    <scope>NUCLEOTIDE SEQUENCE [LARGE SCALE GENOMIC DNA]</scope>
</reference>
<dbReference type="EMBL" id="LT960551">
    <property type="protein sequence ID" value="SOK58470.1"/>
    <property type="molecule type" value="Genomic_DNA"/>
</dbReference>
<name>A0A2C9CXC2_9CAUD</name>
<keyword evidence="3" id="KW-1185">Reference proteome</keyword>
<evidence type="ECO:0000313" key="3">
    <source>
        <dbReference type="Proteomes" id="UP000240931"/>
    </source>
</evidence>
<evidence type="ECO:0000313" key="2">
    <source>
        <dbReference type="EMBL" id="VUE36239.1"/>
    </source>
</evidence>
<dbReference type="Proteomes" id="UP000317227">
    <property type="component" value="Segment"/>
</dbReference>
<reference evidence="3" key="1">
    <citation type="submission" date="2017-10" db="EMBL/GenBank/DDBJ databases">
        <authorList>
            <person name="Skurnik M."/>
        </authorList>
    </citation>
    <scope>NUCLEOTIDE SEQUENCE [LARGE SCALE GENOMIC DNA]</scope>
</reference>
<reference evidence="2 4" key="3">
    <citation type="submission" date="2019-06" db="EMBL/GenBank/DDBJ databases">
        <authorList>
            <person name="Bower L."/>
            <person name="Leinonen R."/>
        </authorList>
    </citation>
    <scope>NUCLEOTIDE SEQUENCE [LARGE SCALE GENOMIC DNA]</scope>
</reference>
<dbReference type="OrthoDB" id="26820at10239"/>
<sequence length="85" mass="9909">MRYKAYLGSDEFTYSDEVHELYKKVDSFMINIADSDGSTGTFEIIQETLCGCPYFTALVEFPTWAEALFLIQFYEYSWDIVEESV</sequence>
<dbReference type="RefSeq" id="YP_009623803.1">
    <property type="nucleotide sequence ID" value="NC_042116.1"/>
</dbReference>
<protein>
    <submittedName>
        <fullName evidence="1">Uncharacterized protein</fullName>
    </submittedName>
</protein>
<organism evidence="1 3">
    <name type="scientific">Yersinia phage fHe-Yen9-04</name>
    <dbReference type="NCBI Taxonomy" id="2052742"/>
    <lineage>
        <taxon>Viruses</taxon>
        <taxon>Duplodnaviria</taxon>
        <taxon>Heunggongvirae</taxon>
        <taxon>Uroviricota</taxon>
        <taxon>Caudoviricetes</taxon>
        <taxon>Eneladusvirus</taxon>
        <taxon>Eneladusvirus Yen904</taxon>
    </lineage>
</organism>
<accession>A0A2C9CXC2</accession>
<dbReference type="GeneID" id="40100611"/>
<evidence type="ECO:0000313" key="4">
    <source>
        <dbReference type="Proteomes" id="UP000317227"/>
    </source>
</evidence>